<protein>
    <submittedName>
        <fullName evidence="8">RNA polymerase sigma-70 factor (ECF subfamily)</fullName>
    </submittedName>
</protein>
<evidence type="ECO:0000259" key="6">
    <source>
        <dbReference type="Pfam" id="PF04542"/>
    </source>
</evidence>
<keyword evidence="3" id="KW-0805">Transcription regulation</keyword>
<dbReference type="InterPro" id="IPR032710">
    <property type="entry name" value="NTF2-like_dom_sf"/>
</dbReference>
<comment type="subunit">
    <text evidence="2">Interacts transiently with the RNA polymerase catalytic core formed by RpoA, RpoB, RpoC and RpoZ (2 alpha, 1 beta, 1 beta' and 1 omega subunit) to form the RNA polymerase holoenzyme that can initiate transcription.</text>
</comment>
<dbReference type="Proteomes" id="UP000579647">
    <property type="component" value="Unassembled WGS sequence"/>
</dbReference>
<dbReference type="Pfam" id="PF04542">
    <property type="entry name" value="Sigma70_r2"/>
    <property type="match status" value="1"/>
</dbReference>
<keyword evidence="5" id="KW-0804">Transcription</keyword>
<reference evidence="8 9" key="1">
    <citation type="submission" date="2020-08" db="EMBL/GenBank/DDBJ databases">
        <title>Sequencing the genomes of 1000 actinobacteria strains.</title>
        <authorList>
            <person name="Klenk H.-P."/>
        </authorList>
    </citation>
    <scope>NUCLEOTIDE SEQUENCE [LARGE SCALE GENOMIC DNA]</scope>
    <source>
        <strain evidence="8 9">DSM 44598</strain>
    </source>
</reference>
<dbReference type="InterPro" id="IPR007627">
    <property type="entry name" value="RNA_pol_sigma70_r2"/>
</dbReference>
<dbReference type="Gene3D" id="3.10.450.50">
    <property type="match status" value="1"/>
</dbReference>
<comment type="similarity">
    <text evidence="1">Belongs to the sigma-70 factor family. ECF subfamily.</text>
</comment>
<evidence type="ECO:0000313" key="8">
    <source>
        <dbReference type="EMBL" id="MBB5494927.1"/>
    </source>
</evidence>
<evidence type="ECO:0000256" key="2">
    <source>
        <dbReference type="ARBA" id="ARBA00011344"/>
    </source>
</evidence>
<name>A0A840WTP9_9ACTN</name>
<comment type="caution">
    <text evidence="8">The sequence shown here is derived from an EMBL/GenBank/DDBJ whole genome shotgun (WGS) entry which is preliminary data.</text>
</comment>
<dbReference type="GO" id="GO:0016987">
    <property type="term" value="F:sigma factor activity"/>
    <property type="evidence" value="ECO:0007669"/>
    <property type="project" value="UniProtKB-KW"/>
</dbReference>
<dbReference type="SUPFAM" id="SSF54427">
    <property type="entry name" value="NTF2-like"/>
    <property type="match status" value="1"/>
</dbReference>
<evidence type="ECO:0000256" key="3">
    <source>
        <dbReference type="ARBA" id="ARBA00023015"/>
    </source>
</evidence>
<sequence length="302" mass="33518">MTTTEVFEEHRSLLNGVAYRILGTAADAEDVVQEAWLRWDRVAGGEVDNPRAYLVTVVSRLAIDRLRKASSQRESYVGEWLPEPVSDLPDGAERAELADSVEFALMVVLETLSPLERAVFVLHEAFQLPYAQIAQVIGRSEQATRQLARRARDHVRERRPRFEADQAKRRRMTERFLQACLEGDLDGLKGLLADDATLVSDSGGRARSPLRVLRTSHKVGRFLASLSQERNITSFMESVGLEDASDLNTEVTEVNGGPAAVVSASGTPLILLALDVFEDRVQHVYLLVNPDKMSRLRVAGPS</sequence>
<dbReference type="SUPFAM" id="SSF88946">
    <property type="entry name" value="Sigma2 domain of RNA polymerase sigma factors"/>
    <property type="match status" value="1"/>
</dbReference>
<dbReference type="InterPro" id="IPR013324">
    <property type="entry name" value="RNA_pol_sigma_r3/r4-like"/>
</dbReference>
<evidence type="ECO:0000259" key="7">
    <source>
        <dbReference type="Pfam" id="PF08281"/>
    </source>
</evidence>
<dbReference type="Gene3D" id="1.10.10.10">
    <property type="entry name" value="Winged helix-like DNA-binding domain superfamily/Winged helix DNA-binding domain"/>
    <property type="match status" value="1"/>
</dbReference>
<evidence type="ECO:0000256" key="5">
    <source>
        <dbReference type="ARBA" id="ARBA00023163"/>
    </source>
</evidence>
<dbReference type="PANTHER" id="PTHR30173">
    <property type="entry name" value="SIGMA 19 FACTOR"/>
    <property type="match status" value="1"/>
</dbReference>
<keyword evidence="9" id="KW-1185">Reference proteome</keyword>
<dbReference type="InterPro" id="IPR014284">
    <property type="entry name" value="RNA_pol_sigma-70_dom"/>
</dbReference>
<evidence type="ECO:0000256" key="1">
    <source>
        <dbReference type="ARBA" id="ARBA00010641"/>
    </source>
</evidence>
<dbReference type="GO" id="GO:0006352">
    <property type="term" value="P:DNA-templated transcription initiation"/>
    <property type="evidence" value="ECO:0007669"/>
    <property type="project" value="InterPro"/>
</dbReference>
<dbReference type="InterPro" id="IPR013249">
    <property type="entry name" value="RNA_pol_sigma70_r4_t2"/>
</dbReference>
<dbReference type="EMBL" id="JACHDO010000001">
    <property type="protein sequence ID" value="MBB5494927.1"/>
    <property type="molecule type" value="Genomic_DNA"/>
</dbReference>
<keyword evidence="4" id="KW-0731">Sigma factor</keyword>
<dbReference type="RefSeq" id="WP_184369126.1">
    <property type="nucleotide sequence ID" value="NZ_BAAAKM010000052.1"/>
</dbReference>
<evidence type="ECO:0000256" key="4">
    <source>
        <dbReference type="ARBA" id="ARBA00023082"/>
    </source>
</evidence>
<proteinExistence type="inferred from homology"/>
<dbReference type="SUPFAM" id="SSF88659">
    <property type="entry name" value="Sigma3 and sigma4 domains of RNA polymerase sigma factors"/>
    <property type="match status" value="1"/>
</dbReference>
<gene>
    <name evidence="8" type="ORF">HNR07_006064</name>
</gene>
<dbReference type="Pfam" id="PF08281">
    <property type="entry name" value="Sigma70_r4_2"/>
    <property type="match status" value="1"/>
</dbReference>
<evidence type="ECO:0000313" key="9">
    <source>
        <dbReference type="Proteomes" id="UP000579647"/>
    </source>
</evidence>
<dbReference type="NCBIfam" id="TIGR02937">
    <property type="entry name" value="sigma70-ECF"/>
    <property type="match status" value="1"/>
</dbReference>
<dbReference type="GO" id="GO:0003677">
    <property type="term" value="F:DNA binding"/>
    <property type="evidence" value="ECO:0007669"/>
    <property type="project" value="InterPro"/>
</dbReference>
<dbReference type="InterPro" id="IPR013325">
    <property type="entry name" value="RNA_pol_sigma_r2"/>
</dbReference>
<dbReference type="Gene3D" id="1.10.1740.10">
    <property type="match status" value="1"/>
</dbReference>
<dbReference type="InterPro" id="IPR052704">
    <property type="entry name" value="ECF_Sigma-70_Domain"/>
</dbReference>
<accession>A0A840WTP9</accession>
<organism evidence="8 9">
    <name type="scientific">Nocardiopsis metallicus</name>
    <dbReference type="NCBI Taxonomy" id="179819"/>
    <lineage>
        <taxon>Bacteria</taxon>
        <taxon>Bacillati</taxon>
        <taxon>Actinomycetota</taxon>
        <taxon>Actinomycetes</taxon>
        <taxon>Streptosporangiales</taxon>
        <taxon>Nocardiopsidaceae</taxon>
        <taxon>Nocardiopsis</taxon>
    </lineage>
</organism>
<dbReference type="NCBIfam" id="NF007214">
    <property type="entry name" value="PRK09636.1"/>
    <property type="match status" value="1"/>
</dbReference>
<dbReference type="PANTHER" id="PTHR30173:SF36">
    <property type="entry name" value="ECF RNA POLYMERASE SIGMA FACTOR SIGJ"/>
    <property type="match status" value="1"/>
</dbReference>
<feature type="domain" description="RNA polymerase sigma-70 region 2" evidence="6">
    <location>
        <begin position="7"/>
        <end position="70"/>
    </location>
</feature>
<feature type="domain" description="RNA polymerase sigma factor 70 region 4 type 2" evidence="7">
    <location>
        <begin position="104"/>
        <end position="154"/>
    </location>
</feature>
<dbReference type="InterPro" id="IPR036388">
    <property type="entry name" value="WH-like_DNA-bd_sf"/>
</dbReference>
<dbReference type="AlphaFoldDB" id="A0A840WTP9"/>